<proteinExistence type="predicted"/>
<dbReference type="Proteomes" id="UP000183031">
    <property type="component" value="Unassembled WGS sequence"/>
</dbReference>
<comment type="subcellular location">
    <subcellularLocation>
        <location evidence="1">Cell membrane</location>
        <topology evidence="1">Multi-pass membrane protein</topology>
    </subcellularLocation>
</comment>
<dbReference type="PANTHER" id="PTHR24221">
    <property type="entry name" value="ATP-BINDING CASSETTE SUB-FAMILY B"/>
    <property type="match status" value="1"/>
</dbReference>
<dbReference type="InterPro" id="IPR003439">
    <property type="entry name" value="ABC_transporter-like_ATP-bd"/>
</dbReference>
<dbReference type="InterPro" id="IPR027417">
    <property type="entry name" value="P-loop_NTPase"/>
</dbReference>
<dbReference type="Gene3D" id="3.90.70.10">
    <property type="entry name" value="Cysteine proteinases"/>
    <property type="match status" value="1"/>
</dbReference>
<evidence type="ECO:0000256" key="5">
    <source>
        <dbReference type="ARBA" id="ARBA00022989"/>
    </source>
</evidence>
<evidence type="ECO:0000256" key="1">
    <source>
        <dbReference type="ARBA" id="ARBA00004651"/>
    </source>
</evidence>
<dbReference type="RefSeq" id="WP_033632671.1">
    <property type="nucleotide sequence ID" value="NZ_CBCSIN010000002.1"/>
</dbReference>
<evidence type="ECO:0000256" key="6">
    <source>
        <dbReference type="ARBA" id="ARBA00023136"/>
    </source>
</evidence>
<dbReference type="Pfam" id="PF00664">
    <property type="entry name" value="ABC_membrane"/>
    <property type="match status" value="1"/>
</dbReference>
<protein>
    <submittedName>
        <fullName evidence="11">ATP-binding cassette, subfamily B, RaxB</fullName>
    </submittedName>
</protein>
<dbReference type="InterPro" id="IPR036640">
    <property type="entry name" value="ABC1_TM_sf"/>
</dbReference>
<evidence type="ECO:0000256" key="4">
    <source>
        <dbReference type="ARBA" id="ARBA00022840"/>
    </source>
</evidence>
<dbReference type="SMART" id="SM00382">
    <property type="entry name" value="AAA"/>
    <property type="match status" value="1"/>
</dbReference>
<dbReference type="CDD" id="cd18567">
    <property type="entry name" value="ABC_6TM_CvaB_RaxB_like"/>
    <property type="match status" value="1"/>
</dbReference>
<dbReference type="InterPro" id="IPR003593">
    <property type="entry name" value="AAA+_ATPase"/>
</dbReference>
<dbReference type="InterPro" id="IPR033838">
    <property type="entry name" value="CvaB_peptidase"/>
</dbReference>
<keyword evidence="2 7" id="KW-0812">Transmembrane</keyword>
<keyword evidence="5 7" id="KW-1133">Transmembrane helix</keyword>
<sequence length="711" mass="78875">MKDNNLFERINEKLTFSLRKRVPSILQSESSECGLACLAMIASYYGFNVDMLSLRQRFGISTQGATLGTISQIASQIQLKTRALSLDIDEINQLKTPCILHWNMNHFVVLVKVQRAGFVIHDPAFGRRVIGLQEMSNHFTGIALELWPDRAFQKETLKTRLRLLDLMKNIEGLPGTLLKIFALSIVIESVNLLLPVGTQLVTDHVIQAHDYSLLTVICLGLIFFTLFRAVVSIARAWISIVLGTLTDIQWKTTLFEHLMKLPLDFFEKRHLGDIQSRFSSLDAIRTTFTNNIVSGIIDGIMTVGLFAMMMVYGGWLVWVVAGFTLIYILIRMMTYRTYRQFSEEQIVKAAKANSHFMETLYGISTVKALGIKETRSSYWLNLNVDAANTNIKITRFNMMFGGINTFITTLDQVAILWLGAMMVIDNSMTLGMFMAFNAYRGQFSQRASSLIDLAIGLRMLSLHNERISDIVFTDAETESAPRQVFPLGTGIAIEVKNLTYQYDALSRPIFKDLNMRIAAGESVAVVGASGAGKTTLLKVMCGLLSPTSGQVLADAMDIHKVGVNNYRNAIACVLQDDRLFSGSIAENISGFEVNANKELIMACAIHSNIHDEIMQMPMGYETLIGELGNGISGGQKQRLFIARALYRRPSVLFMDEATSHLDVENESAINRAISSLNITRVIVAHRKSTIDSADRVVVLGAESGAPAGGGE</sequence>
<gene>
    <name evidence="11" type="ORF">SAMN02927935_01602</name>
</gene>
<dbReference type="CDD" id="cd02419">
    <property type="entry name" value="Peptidase_C39C"/>
    <property type="match status" value="1"/>
</dbReference>
<evidence type="ECO:0000259" key="10">
    <source>
        <dbReference type="PROSITE" id="PS50990"/>
    </source>
</evidence>
<keyword evidence="6 7" id="KW-0472">Membrane</keyword>
<dbReference type="Gene3D" id="1.20.1560.10">
    <property type="entry name" value="ABC transporter type 1, transmembrane domain"/>
    <property type="match status" value="1"/>
</dbReference>
<keyword evidence="12" id="KW-1185">Reference proteome</keyword>
<dbReference type="EMBL" id="FMUT01000004">
    <property type="protein sequence ID" value="SCY48633.1"/>
    <property type="molecule type" value="Genomic_DNA"/>
</dbReference>
<feature type="domain" description="Peptidase C39" evidence="10">
    <location>
        <begin position="27"/>
        <end position="146"/>
    </location>
</feature>
<comment type="caution">
    <text evidence="11">The sequence shown here is derived from an EMBL/GenBank/DDBJ whole genome shotgun (WGS) entry which is preliminary data.</text>
</comment>
<evidence type="ECO:0000313" key="12">
    <source>
        <dbReference type="Proteomes" id="UP000183031"/>
    </source>
</evidence>
<dbReference type="SUPFAM" id="SSF52540">
    <property type="entry name" value="P-loop containing nucleoside triphosphate hydrolases"/>
    <property type="match status" value="1"/>
</dbReference>
<dbReference type="PROSITE" id="PS00211">
    <property type="entry name" value="ABC_TRANSPORTER_1"/>
    <property type="match status" value="1"/>
</dbReference>
<reference evidence="11 12" key="1">
    <citation type="submission" date="2016-10" db="EMBL/GenBank/DDBJ databases">
        <authorList>
            <person name="Varghese N."/>
            <person name="Submissions S."/>
        </authorList>
    </citation>
    <scope>NUCLEOTIDE SEQUENCE [LARGE SCALE GENOMIC DNA]</scope>
    <source>
        <strain evidence="11 12">CGMCC 1.6853</strain>
    </source>
</reference>
<evidence type="ECO:0000259" key="9">
    <source>
        <dbReference type="PROSITE" id="PS50929"/>
    </source>
</evidence>
<dbReference type="Pfam" id="PF03412">
    <property type="entry name" value="Peptidase_C39"/>
    <property type="match status" value="1"/>
</dbReference>
<evidence type="ECO:0000259" key="8">
    <source>
        <dbReference type="PROSITE" id="PS50893"/>
    </source>
</evidence>
<keyword evidence="3" id="KW-0547">Nucleotide-binding</keyword>
<feature type="transmembrane region" description="Helical" evidence="7">
    <location>
        <begin position="312"/>
        <end position="330"/>
    </location>
</feature>
<dbReference type="PROSITE" id="PS50990">
    <property type="entry name" value="PEPTIDASE_C39"/>
    <property type="match status" value="1"/>
</dbReference>
<dbReference type="PROSITE" id="PS50929">
    <property type="entry name" value="ABC_TM1F"/>
    <property type="match status" value="1"/>
</dbReference>
<accession>A0A1G5GAV7</accession>
<dbReference type="InterPro" id="IPR011527">
    <property type="entry name" value="ABC1_TM_dom"/>
</dbReference>
<feature type="transmembrane region" description="Helical" evidence="7">
    <location>
        <begin position="211"/>
        <end position="231"/>
    </location>
</feature>
<dbReference type="PANTHER" id="PTHR24221:SF606">
    <property type="entry name" value="COLICIN V SECRETION-PROCESSING ATP-BINDING PROTEIN"/>
    <property type="match status" value="1"/>
</dbReference>
<evidence type="ECO:0000256" key="7">
    <source>
        <dbReference type="SAM" id="Phobius"/>
    </source>
</evidence>
<feature type="domain" description="ABC transporter" evidence="8">
    <location>
        <begin position="493"/>
        <end position="711"/>
    </location>
</feature>
<dbReference type="InterPro" id="IPR017871">
    <property type="entry name" value="ABC_transporter-like_CS"/>
</dbReference>
<name>A0A1G5GAV7_9GAMM</name>
<dbReference type="GO" id="GO:0005524">
    <property type="term" value="F:ATP binding"/>
    <property type="evidence" value="ECO:0007669"/>
    <property type="project" value="UniProtKB-KW"/>
</dbReference>
<dbReference type="InterPro" id="IPR005074">
    <property type="entry name" value="Peptidase_C39"/>
</dbReference>
<keyword evidence="4 11" id="KW-0067">ATP-binding</keyword>
<dbReference type="InterPro" id="IPR039421">
    <property type="entry name" value="Type_1_exporter"/>
</dbReference>
<dbReference type="SUPFAM" id="SSF90123">
    <property type="entry name" value="ABC transporter transmembrane region"/>
    <property type="match status" value="1"/>
</dbReference>
<dbReference type="PROSITE" id="PS50893">
    <property type="entry name" value="ABC_TRANSPORTER_2"/>
    <property type="match status" value="1"/>
</dbReference>
<evidence type="ECO:0000313" key="11">
    <source>
        <dbReference type="EMBL" id="SCY48633.1"/>
    </source>
</evidence>
<organism evidence="11 12">
    <name type="scientific">Serratia nematodiphila</name>
    <dbReference type="NCBI Taxonomy" id="458197"/>
    <lineage>
        <taxon>Bacteria</taxon>
        <taxon>Pseudomonadati</taxon>
        <taxon>Pseudomonadota</taxon>
        <taxon>Gammaproteobacteria</taxon>
        <taxon>Enterobacterales</taxon>
        <taxon>Yersiniaceae</taxon>
        <taxon>Serratia</taxon>
    </lineage>
</organism>
<dbReference type="Pfam" id="PF00005">
    <property type="entry name" value="ABC_tran"/>
    <property type="match status" value="1"/>
</dbReference>
<evidence type="ECO:0000256" key="2">
    <source>
        <dbReference type="ARBA" id="ARBA00022692"/>
    </source>
</evidence>
<evidence type="ECO:0000256" key="3">
    <source>
        <dbReference type="ARBA" id="ARBA00022741"/>
    </source>
</evidence>
<dbReference type="Gene3D" id="3.40.50.300">
    <property type="entry name" value="P-loop containing nucleotide triphosphate hydrolases"/>
    <property type="match status" value="1"/>
</dbReference>
<feature type="domain" description="ABC transmembrane type-1" evidence="9">
    <location>
        <begin position="180"/>
        <end position="459"/>
    </location>
</feature>